<name>A0ACC0VNF3_9STRA</name>
<sequence>MDDGSNSFRAFPQSFLTIGFGILSLVNNIVNSRRCYYCFGDRGISGVSVWVKDHVLRQVFFNIPLPLAFE</sequence>
<gene>
    <name evidence="1" type="ORF">PsorP6_003586</name>
</gene>
<dbReference type="EMBL" id="CM047587">
    <property type="protein sequence ID" value="KAI9908017.1"/>
    <property type="molecule type" value="Genomic_DNA"/>
</dbReference>
<proteinExistence type="predicted"/>
<keyword evidence="2" id="KW-1185">Reference proteome</keyword>
<accession>A0ACC0VNF3</accession>
<comment type="caution">
    <text evidence="1">The sequence shown here is derived from an EMBL/GenBank/DDBJ whole genome shotgun (WGS) entry which is preliminary data.</text>
</comment>
<dbReference type="Proteomes" id="UP001163321">
    <property type="component" value="Chromosome 8"/>
</dbReference>
<organism evidence="1 2">
    <name type="scientific">Peronosclerospora sorghi</name>
    <dbReference type="NCBI Taxonomy" id="230839"/>
    <lineage>
        <taxon>Eukaryota</taxon>
        <taxon>Sar</taxon>
        <taxon>Stramenopiles</taxon>
        <taxon>Oomycota</taxon>
        <taxon>Peronosporomycetes</taxon>
        <taxon>Peronosporales</taxon>
        <taxon>Peronosporaceae</taxon>
        <taxon>Peronosclerospora</taxon>
    </lineage>
</organism>
<protein>
    <submittedName>
        <fullName evidence="1">Uncharacterized protein</fullName>
    </submittedName>
</protein>
<evidence type="ECO:0000313" key="2">
    <source>
        <dbReference type="Proteomes" id="UP001163321"/>
    </source>
</evidence>
<evidence type="ECO:0000313" key="1">
    <source>
        <dbReference type="EMBL" id="KAI9908017.1"/>
    </source>
</evidence>
<reference evidence="1 2" key="1">
    <citation type="journal article" date="2022" name="bioRxiv">
        <title>The genome of the oomycete Peronosclerospora sorghi, a cosmopolitan pathogen of maize and sorghum, is inflated with dispersed pseudogenes.</title>
        <authorList>
            <person name="Fletcher K."/>
            <person name="Martin F."/>
            <person name="Isakeit T."/>
            <person name="Cavanaugh K."/>
            <person name="Magill C."/>
            <person name="Michelmore R."/>
        </authorList>
    </citation>
    <scope>NUCLEOTIDE SEQUENCE [LARGE SCALE GENOMIC DNA]</scope>
    <source>
        <strain evidence="1">P6</strain>
    </source>
</reference>